<keyword evidence="1" id="KW-0732">Signal</keyword>
<dbReference type="Proteomes" id="UP000236721">
    <property type="component" value="Unassembled WGS sequence"/>
</dbReference>
<keyword evidence="3" id="KW-1185">Reference proteome</keyword>
<proteinExistence type="predicted"/>
<dbReference type="AlphaFoldDB" id="A0A1H5RN38"/>
<dbReference type="RefSeq" id="WP_103878302.1">
    <property type="nucleotide sequence ID" value="NZ_FNVG01000001.1"/>
</dbReference>
<evidence type="ECO:0008006" key="4">
    <source>
        <dbReference type="Google" id="ProtNLM"/>
    </source>
</evidence>
<feature type="chain" id="PRO_5009283201" description="Outer membrane protein beta-barrel domain-containing protein" evidence="1">
    <location>
        <begin position="23"/>
        <end position="184"/>
    </location>
</feature>
<organism evidence="2 3">
    <name type="scientific">Vibrio hangzhouensis</name>
    <dbReference type="NCBI Taxonomy" id="462991"/>
    <lineage>
        <taxon>Bacteria</taxon>
        <taxon>Pseudomonadati</taxon>
        <taxon>Pseudomonadota</taxon>
        <taxon>Gammaproteobacteria</taxon>
        <taxon>Vibrionales</taxon>
        <taxon>Vibrionaceae</taxon>
        <taxon>Vibrio</taxon>
    </lineage>
</organism>
<evidence type="ECO:0000313" key="3">
    <source>
        <dbReference type="Proteomes" id="UP000236721"/>
    </source>
</evidence>
<reference evidence="3" key="1">
    <citation type="submission" date="2016-10" db="EMBL/GenBank/DDBJ databases">
        <authorList>
            <person name="Varghese N."/>
            <person name="Submissions S."/>
        </authorList>
    </citation>
    <scope>NUCLEOTIDE SEQUENCE [LARGE SCALE GENOMIC DNA]</scope>
    <source>
        <strain evidence="3">CGMCC 1.7062</strain>
    </source>
</reference>
<accession>A0A1H5RN38</accession>
<evidence type="ECO:0000313" key="2">
    <source>
        <dbReference type="EMBL" id="SEF39735.1"/>
    </source>
</evidence>
<protein>
    <recommendedName>
        <fullName evidence="4">Outer membrane protein beta-barrel domain-containing protein</fullName>
    </recommendedName>
</protein>
<name>A0A1H5RN38_9VIBR</name>
<sequence length="184" mass="20683">MKNAKLKLLAAACALLCPYANANTNTNTKLKYGIELDAVPYLLGGYYVSALVAINNFQLRYVTTKYETPSFYLKNGFKDDNVEVKAFILDYYFDNSLKGFWVGSGIEKWQGKVTESSSGVEKGYDTNLFTIGGGYSYYLNDYFYLNPWIGLHIPVSGDDKVSFTNNTFDINTTAEISLKLGFKY</sequence>
<evidence type="ECO:0000256" key="1">
    <source>
        <dbReference type="SAM" id="SignalP"/>
    </source>
</evidence>
<gene>
    <name evidence="2" type="ORF">SAMN04488244_10136</name>
</gene>
<dbReference type="OrthoDB" id="8562138at2"/>
<dbReference type="EMBL" id="FNVG01000001">
    <property type="protein sequence ID" value="SEF39735.1"/>
    <property type="molecule type" value="Genomic_DNA"/>
</dbReference>
<feature type="signal peptide" evidence="1">
    <location>
        <begin position="1"/>
        <end position="22"/>
    </location>
</feature>